<name>A0A9D2EE13_9MICO</name>
<dbReference type="PROSITE" id="PS51318">
    <property type="entry name" value="TAT"/>
    <property type="match status" value="1"/>
</dbReference>
<evidence type="ECO:0000256" key="2">
    <source>
        <dbReference type="ARBA" id="ARBA00022448"/>
    </source>
</evidence>
<protein>
    <submittedName>
        <fullName evidence="6">Extracellular solute-binding protein</fullName>
    </submittedName>
</protein>
<feature type="chain" id="PRO_5038744947" evidence="5">
    <location>
        <begin position="22"/>
        <end position="456"/>
    </location>
</feature>
<dbReference type="PANTHER" id="PTHR30061">
    <property type="entry name" value="MALTOSE-BINDING PERIPLASMIC PROTEIN"/>
    <property type="match status" value="1"/>
</dbReference>
<dbReference type="GO" id="GO:0055052">
    <property type="term" value="C:ATP-binding cassette (ABC) transporter complex, substrate-binding subunit-containing"/>
    <property type="evidence" value="ECO:0007669"/>
    <property type="project" value="TreeGrafter"/>
</dbReference>
<gene>
    <name evidence="6" type="ORF">H9815_07940</name>
</gene>
<comment type="caution">
    <text evidence="6">The sequence shown here is derived from an EMBL/GenBank/DDBJ whole genome shotgun (WGS) entry which is preliminary data.</text>
</comment>
<evidence type="ECO:0000256" key="1">
    <source>
        <dbReference type="ARBA" id="ARBA00008520"/>
    </source>
</evidence>
<dbReference type="PROSITE" id="PS51257">
    <property type="entry name" value="PROKAR_LIPOPROTEIN"/>
    <property type="match status" value="1"/>
</dbReference>
<keyword evidence="2" id="KW-0813">Transport</keyword>
<dbReference type="InterPro" id="IPR006059">
    <property type="entry name" value="SBP"/>
</dbReference>
<dbReference type="GO" id="GO:0042956">
    <property type="term" value="P:maltodextrin transmembrane transport"/>
    <property type="evidence" value="ECO:0007669"/>
    <property type="project" value="TreeGrafter"/>
</dbReference>
<dbReference type="SUPFAM" id="SSF53850">
    <property type="entry name" value="Periplasmic binding protein-like II"/>
    <property type="match status" value="1"/>
</dbReference>
<evidence type="ECO:0000256" key="3">
    <source>
        <dbReference type="ARBA" id="ARBA00022729"/>
    </source>
</evidence>
<reference evidence="6" key="2">
    <citation type="submission" date="2021-04" db="EMBL/GenBank/DDBJ databases">
        <authorList>
            <person name="Gilroy R."/>
        </authorList>
    </citation>
    <scope>NUCLEOTIDE SEQUENCE</scope>
    <source>
        <strain evidence="6">ChiGjej4B4-7305</strain>
    </source>
</reference>
<accession>A0A9D2EE13</accession>
<dbReference type="Proteomes" id="UP000824037">
    <property type="component" value="Unassembled WGS sequence"/>
</dbReference>
<dbReference type="GO" id="GO:1901982">
    <property type="term" value="F:maltose binding"/>
    <property type="evidence" value="ECO:0007669"/>
    <property type="project" value="TreeGrafter"/>
</dbReference>
<dbReference type="AlphaFoldDB" id="A0A9D2EE13"/>
<keyword evidence="3 5" id="KW-0732">Signal</keyword>
<reference evidence="6" key="1">
    <citation type="journal article" date="2021" name="PeerJ">
        <title>Extensive microbial diversity within the chicken gut microbiome revealed by metagenomics and culture.</title>
        <authorList>
            <person name="Gilroy R."/>
            <person name="Ravi A."/>
            <person name="Getino M."/>
            <person name="Pursley I."/>
            <person name="Horton D.L."/>
            <person name="Alikhan N.F."/>
            <person name="Baker D."/>
            <person name="Gharbi K."/>
            <person name="Hall N."/>
            <person name="Watson M."/>
            <person name="Adriaenssens E.M."/>
            <person name="Foster-Nyarko E."/>
            <person name="Jarju S."/>
            <person name="Secka A."/>
            <person name="Antonio M."/>
            <person name="Oren A."/>
            <person name="Chaudhuri R.R."/>
            <person name="La Ragione R."/>
            <person name="Hildebrand F."/>
            <person name="Pallen M.J."/>
        </authorList>
    </citation>
    <scope>NUCLEOTIDE SEQUENCE</scope>
    <source>
        <strain evidence="6">ChiGjej4B4-7305</strain>
    </source>
</reference>
<dbReference type="Pfam" id="PF01547">
    <property type="entry name" value="SBP_bac_1"/>
    <property type="match status" value="1"/>
</dbReference>
<comment type="similarity">
    <text evidence="1">Belongs to the bacterial solute-binding protein 1 family.</text>
</comment>
<evidence type="ECO:0000313" key="6">
    <source>
        <dbReference type="EMBL" id="HIZ35695.1"/>
    </source>
</evidence>
<organism evidence="6 7">
    <name type="scientific">Candidatus Ruania gallistercoris</name>
    <dbReference type="NCBI Taxonomy" id="2838746"/>
    <lineage>
        <taxon>Bacteria</taxon>
        <taxon>Bacillati</taxon>
        <taxon>Actinomycetota</taxon>
        <taxon>Actinomycetes</taxon>
        <taxon>Micrococcales</taxon>
        <taxon>Ruaniaceae</taxon>
        <taxon>Ruania</taxon>
    </lineage>
</organism>
<feature type="signal peptide" evidence="5">
    <location>
        <begin position="1"/>
        <end position="21"/>
    </location>
</feature>
<dbReference type="PANTHER" id="PTHR30061:SF50">
    <property type="entry name" value="MALTOSE_MALTODEXTRIN-BINDING PERIPLASMIC PROTEIN"/>
    <property type="match status" value="1"/>
</dbReference>
<dbReference type="EMBL" id="DXBY01000135">
    <property type="protein sequence ID" value="HIZ35695.1"/>
    <property type="molecule type" value="Genomic_DNA"/>
</dbReference>
<dbReference type="Gene3D" id="3.40.190.10">
    <property type="entry name" value="Periplasmic binding protein-like II"/>
    <property type="match status" value="2"/>
</dbReference>
<sequence length="456" mass="47489">MTTRRALAAAAALATATALLAACAPGSGGGGEEESSAAEASEVSTDLASLGEVTLTVWDQEVRGGQDEQMQRLNEAFMAEYPNITIERNSQSFDDLETTLRGALTGNEAPDVVQANNGRGTMGAFVSAGLLRNLDPYAEAYGWADRFSDDVLAVSRYSEDGVTFGEGNLYGLPQVGEVVGVFYSRSALEQLGGEDELLSGDFDTLRDYLAQAAEEGLTPIQLGNIEGWPAGHVFGPIQAQHTPPDQIRALGMGNAGASWTSEENIAAATELADWSAGGYFNDGPNGTDYDAAWSTFASGDGVFLIGGSWLAADLQDAMGDDLGFYVPASADGTLSTTGGTGLPFAVTEQSPNADAAAGYVDFITSDEAMEVLADTGNMPVNRTADLAPESGVNADIYSAFGEVTENGNLLPYLDWATPTMGDTLGAALQNLIAAESTPEEAMQMLEDDYSAFTPGG</sequence>
<evidence type="ECO:0000256" key="5">
    <source>
        <dbReference type="SAM" id="SignalP"/>
    </source>
</evidence>
<proteinExistence type="inferred from homology"/>
<dbReference type="InterPro" id="IPR006311">
    <property type="entry name" value="TAT_signal"/>
</dbReference>
<dbReference type="GO" id="GO:0015768">
    <property type="term" value="P:maltose transport"/>
    <property type="evidence" value="ECO:0007669"/>
    <property type="project" value="TreeGrafter"/>
</dbReference>
<evidence type="ECO:0000313" key="7">
    <source>
        <dbReference type="Proteomes" id="UP000824037"/>
    </source>
</evidence>
<feature type="region of interest" description="Disordered" evidence="4">
    <location>
        <begin position="24"/>
        <end position="44"/>
    </location>
</feature>
<evidence type="ECO:0000256" key="4">
    <source>
        <dbReference type="SAM" id="MobiDB-lite"/>
    </source>
</evidence>